<accession>A0AAE4VIC0</accession>
<reference evidence="3" key="1">
    <citation type="submission" date="2023-10" db="EMBL/GenBank/DDBJ databases">
        <title>Mycolicibacterium fortuitum clinical isolates causing pulmonary infections in humans.</title>
        <authorList>
            <person name="Mejia-Ponce P.M."/>
            <person name="Zenteno-Cuevas R."/>
            <person name="Licona-Cassani C."/>
        </authorList>
    </citation>
    <scope>NUCLEOTIDE SEQUENCE</scope>
    <source>
        <strain evidence="3">M8</strain>
    </source>
</reference>
<feature type="compositionally biased region" description="Basic and acidic residues" evidence="2">
    <location>
        <begin position="11"/>
        <end position="22"/>
    </location>
</feature>
<dbReference type="RefSeq" id="WP_131810272.1">
    <property type="nucleotide sequence ID" value="NZ_JAWLVK010000045.1"/>
</dbReference>
<organism evidence="3 4">
    <name type="scientific">Mycolicibacterium fortuitum</name>
    <name type="common">Mycobacterium fortuitum</name>
    <dbReference type="NCBI Taxonomy" id="1766"/>
    <lineage>
        <taxon>Bacteria</taxon>
        <taxon>Bacillati</taxon>
        <taxon>Actinomycetota</taxon>
        <taxon>Actinomycetes</taxon>
        <taxon>Mycobacteriales</taxon>
        <taxon>Mycobacteriaceae</taxon>
        <taxon>Mycolicibacterium</taxon>
    </lineage>
</organism>
<feature type="compositionally biased region" description="Basic and acidic residues" evidence="2">
    <location>
        <begin position="43"/>
        <end position="52"/>
    </location>
</feature>
<evidence type="ECO:0000313" key="3">
    <source>
        <dbReference type="EMBL" id="MDV7294919.1"/>
    </source>
</evidence>
<name>A0AAE4VIC0_MYCFO</name>
<proteinExistence type="predicted"/>
<dbReference type="SUPFAM" id="SSF57997">
    <property type="entry name" value="Tropomyosin"/>
    <property type="match status" value="1"/>
</dbReference>
<dbReference type="AlphaFoldDB" id="A0AAE4VIC0"/>
<sequence length="405" mass="44975">MSDQSGSEVETSEHRRLAERRNVPTSGGSDAGKRATTRTARVPSDKAAEAKASEITSISTLFEYAYSLQGKQVKVPQAVFKTISSAEASPQADPEASLRQLRELAGSDPLLAVPPRLLAAIEASNDSPLLRRRLTDLLIAVLARHRVFRSEKVRTVLTGDSHHVDDAFTSVALASTDATAADLGIESNGVKSSDRERLRVNAITSLALLLSARDEWTVAELVERLELHLWRHVAKKPGNRPPRVAVTESSSLDALEVVARVFMTHADKARQETSEASERASAAERYAVMARDRVEAAEKRIEQRESELTDRKSEIAALEARIRTLESDLEVERRDRMIDRSHHLDDYETLRTRVTRTLDRQIDLLSDGLHALRNGSVSITDEYIERSVGTLKKELEQLRDDGEGY</sequence>
<keyword evidence="1" id="KW-0175">Coiled coil</keyword>
<feature type="region of interest" description="Disordered" evidence="2">
    <location>
        <begin position="1"/>
        <end position="52"/>
    </location>
</feature>
<protein>
    <submittedName>
        <fullName evidence="3">Uncharacterized protein</fullName>
    </submittedName>
</protein>
<feature type="coiled-coil region" evidence="1">
    <location>
        <begin position="287"/>
        <end position="335"/>
    </location>
</feature>
<evidence type="ECO:0000313" key="4">
    <source>
        <dbReference type="Proteomes" id="UP001186041"/>
    </source>
</evidence>
<dbReference type="EMBL" id="JAWLVV010000050">
    <property type="protein sequence ID" value="MDV7294919.1"/>
    <property type="molecule type" value="Genomic_DNA"/>
</dbReference>
<evidence type="ECO:0000256" key="2">
    <source>
        <dbReference type="SAM" id="MobiDB-lite"/>
    </source>
</evidence>
<evidence type="ECO:0000256" key="1">
    <source>
        <dbReference type="SAM" id="Coils"/>
    </source>
</evidence>
<gene>
    <name evidence="3" type="ORF">R4485_32660</name>
</gene>
<comment type="caution">
    <text evidence="3">The sequence shown here is derived from an EMBL/GenBank/DDBJ whole genome shotgun (WGS) entry which is preliminary data.</text>
</comment>
<dbReference type="Proteomes" id="UP001186041">
    <property type="component" value="Unassembled WGS sequence"/>
</dbReference>